<keyword evidence="4" id="KW-1185">Reference proteome</keyword>
<evidence type="ECO:0000313" key="3">
    <source>
        <dbReference type="EMBL" id="TRM55708.1"/>
    </source>
</evidence>
<dbReference type="EMBL" id="VDMD01000100">
    <property type="protein sequence ID" value="TRM55708.1"/>
    <property type="molecule type" value="Genomic_DNA"/>
</dbReference>
<protein>
    <recommendedName>
        <fullName evidence="2">Fungal STAND N-terminal Goodbye domain-containing protein</fullName>
    </recommendedName>
</protein>
<dbReference type="InterPro" id="IPR031350">
    <property type="entry name" value="Goodbye_dom"/>
</dbReference>
<evidence type="ECO:0000259" key="2">
    <source>
        <dbReference type="Pfam" id="PF17109"/>
    </source>
</evidence>
<proteinExistence type="predicted"/>
<reference evidence="3 4" key="1">
    <citation type="journal article" date="2019" name="New Phytol.">
        <title>Comparative genomics reveals unique wood-decay strategies and fruiting body development in the Schizophyllaceae.</title>
        <authorList>
            <person name="Almasi E."/>
            <person name="Sahu N."/>
            <person name="Krizsan K."/>
            <person name="Balint B."/>
            <person name="Kovacs G.M."/>
            <person name="Kiss B."/>
            <person name="Cseklye J."/>
            <person name="Drula E."/>
            <person name="Henrissat B."/>
            <person name="Nagy I."/>
            <person name="Chovatia M."/>
            <person name="Adam C."/>
            <person name="LaButti K."/>
            <person name="Lipzen A."/>
            <person name="Riley R."/>
            <person name="Grigoriev I.V."/>
            <person name="Nagy L.G."/>
        </authorList>
    </citation>
    <scope>NUCLEOTIDE SEQUENCE [LARGE SCALE GENOMIC DNA]</scope>
    <source>
        <strain evidence="3 4">NL-1724</strain>
    </source>
</reference>
<accession>A0A550BT29</accession>
<gene>
    <name evidence="3" type="ORF">BD626DRAFT_523089</name>
</gene>
<dbReference type="Proteomes" id="UP000320762">
    <property type="component" value="Unassembled WGS sequence"/>
</dbReference>
<feature type="domain" description="Fungal STAND N-terminal Goodbye" evidence="2">
    <location>
        <begin position="2"/>
        <end position="114"/>
    </location>
</feature>
<dbReference type="Pfam" id="PF17109">
    <property type="entry name" value="Goodbye"/>
    <property type="match status" value="1"/>
</dbReference>
<sequence>MRYERETGMDLSSPQAASFDSTTSIFTYIEQNKATFKKSRADGPQTLRSKIEPIAATIQTLCGTFEEAIILPFPPGKAIFAAIFVVIQASRQVSEDFDAALDAFDTIEHHLRTVKFIAARNMPEALREVSVKLLVQIVVVLGVITKLQKTHRLKLWLKKLGQSNEVSSALDDLGRLATDHHHIVSAATFNVVSRTLDILEASEACEAQARKDREESQTCRKQITAIAEQISTFMDETAASSARNRQDIHLNTGWPPEDVSRDSTIDTPSRWCPFWLQRILARARDGHLLGCLCGRSKSSRPRLRDGKPYRPLRAHPFRRDMRSSRWRYTRVDSDTRATAVHQRRRTSDPPECCMRALSRWKDRMSRPELAPYEDRYVF</sequence>
<evidence type="ECO:0000313" key="4">
    <source>
        <dbReference type="Proteomes" id="UP000320762"/>
    </source>
</evidence>
<dbReference type="OrthoDB" id="7464126at2759"/>
<comment type="caution">
    <text evidence="3">The sequence shown here is derived from an EMBL/GenBank/DDBJ whole genome shotgun (WGS) entry which is preliminary data.</text>
</comment>
<dbReference type="AlphaFoldDB" id="A0A550BT29"/>
<name>A0A550BT29_9AGAR</name>
<organism evidence="3 4">
    <name type="scientific">Schizophyllum amplum</name>
    <dbReference type="NCBI Taxonomy" id="97359"/>
    <lineage>
        <taxon>Eukaryota</taxon>
        <taxon>Fungi</taxon>
        <taxon>Dikarya</taxon>
        <taxon>Basidiomycota</taxon>
        <taxon>Agaricomycotina</taxon>
        <taxon>Agaricomycetes</taxon>
        <taxon>Agaricomycetidae</taxon>
        <taxon>Agaricales</taxon>
        <taxon>Schizophyllaceae</taxon>
        <taxon>Schizophyllum</taxon>
    </lineage>
</organism>
<feature type="region of interest" description="Disordered" evidence="1">
    <location>
        <begin position="241"/>
        <end position="262"/>
    </location>
</feature>
<evidence type="ECO:0000256" key="1">
    <source>
        <dbReference type="SAM" id="MobiDB-lite"/>
    </source>
</evidence>